<name>A0A6A5URV6_9PLEO</name>
<keyword evidence="3" id="KW-1185">Reference proteome</keyword>
<feature type="region of interest" description="Disordered" evidence="1">
    <location>
        <begin position="61"/>
        <end position="86"/>
    </location>
</feature>
<gene>
    <name evidence="2" type="ORF">BU23DRAFT_559348</name>
</gene>
<evidence type="ECO:0000313" key="3">
    <source>
        <dbReference type="Proteomes" id="UP000800036"/>
    </source>
</evidence>
<organism evidence="2 3">
    <name type="scientific">Bimuria novae-zelandiae CBS 107.79</name>
    <dbReference type="NCBI Taxonomy" id="1447943"/>
    <lineage>
        <taxon>Eukaryota</taxon>
        <taxon>Fungi</taxon>
        <taxon>Dikarya</taxon>
        <taxon>Ascomycota</taxon>
        <taxon>Pezizomycotina</taxon>
        <taxon>Dothideomycetes</taxon>
        <taxon>Pleosporomycetidae</taxon>
        <taxon>Pleosporales</taxon>
        <taxon>Massarineae</taxon>
        <taxon>Didymosphaeriaceae</taxon>
        <taxon>Bimuria</taxon>
    </lineage>
</organism>
<reference evidence="2" key="1">
    <citation type="journal article" date="2020" name="Stud. Mycol.">
        <title>101 Dothideomycetes genomes: a test case for predicting lifestyles and emergence of pathogens.</title>
        <authorList>
            <person name="Haridas S."/>
            <person name="Albert R."/>
            <person name="Binder M."/>
            <person name="Bloem J."/>
            <person name="Labutti K."/>
            <person name="Salamov A."/>
            <person name="Andreopoulos B."/>
            <person name="Baker S."/>
            <person name="Barry K."/>
            <person name="Bills G."/>
            <person name="Bluhm B."/>
            <person name="Cannon C."/>
            <person name="Castanera R."/>
            <person name="Culley D."/>
            <person name="Daum C."/>
            <person name="Ezra D."/>
            <person name="Gonzalez J."/>
            <person name="Henrissat B."/>
            <person name="Kuo A."/>
            <person name="Liang C."/>
            <person name="Lipzen A."/>
            <person name="Lutzoni F."/>
            <person name="Magnuson J."/>
            <person name="Mondo S."/>
            <person name="Nolan M."/>
            <person name="Ohm R."/>
            <person name="Pangilinan J."/>
            <person name="Park H.-J."/>
            <person name="Ramirez L."/>
            <person name="Alfaro M."/>
            <person name="Sun H."/>
            <person name="Tritt A."/>
            <person name="Yoshinaga Y."/>
            <person name="Zwiers L.-H."/>
            <person name="Turgeon B."/>
            <person name="Goodwin S."/>
            <person name="Spatafora J."/>
            <person name="Crous P."/>
            <person name="Grigoriev I."/>
        </authorList>
    </citation>
    <scope>NUCLEOTIDE SEQUENCE</scope>
    <source>
        <strain evidence="2">CBS 107.79</strain>
    </source>
</reference>
<proteinExistence type="predicted"/>
<accession>A0A6A5URV6</accession>
<dbReference type="AlphaFoldDB" id="A0A6A5URV6"/>
<evidence type="ECO:0000256" key="1">
    <source>
        <dbReference type="SAM" id="MobiDB-lite"/>
    </source>
</evidence>
<sequence>MRDKEHPYRPIPTLRQHSRRCHDDGSRLPSPSKHQAPPRPIVRASPQSIKPTLGMQSIAATAGPPLTRTGTCFPSPAHQPPQKARLRTRLDASQACLRAREIRVEPVQYAGLSSVSRSSTGTPSQHHDNAGCVWHGPPMSFVVPRQPTDSLSPFACCGFVLSWEM</sequence>
<dbReference type="EMBL" id="ML976732">
    <property type="protein sequence ID" value="KAF1967428.1"/>
    <property type="molecule type" value="Genomic_DNA"/>
</dbReference>
<dbReference type="Proteomes" id="UP000800036">
    <property type="component" value="Unassembled WGS sequence"/>
</dbReference>
<feature type="non-terminal residue" evidence="2">
    <location>
        <position position="165"/>
    </location>
</feature>
<protein>
    <submittedName>
        <fullName evidence="2">Uncharacterized protein</fullName>
    </submittedName>
</protein>
<evidence type="ECO:0000313" key="2">
    <source>
        <dbReference type="EMBL" id="KAF1967428.1"/>
    </source>
</evidence>
<feature type="region of interest" description="Disordered" evidence="1">
    <location>
        <begin position="1"/>
        <end position="48"/>
    </location>
</feature>